<organism evidence="2">
    <name type="scientific">Anguilla anguilla</name>
    <name type="common">European freshwater eel</name>
    <name type="synonym">Muraena anguilla</name>
    <dbReference type="NCBI Taxonomy" id="7936"/>
    <lineage>
        <taxon>Eukaryota</taxon>
        <taxon>Metazoa</taxon>
        <taxon>Chordata</taxon>
        <taxon>Craniata</taxon>
        <taxon>Vertebrata</taxon>
        <taxon>Euteleostomi</taxon>
        <taxon>Actinopterygii</taxon>
        <taxon>Neopterygii</taxon>
        <taxon>Teleostei</taxon>
        <taxon>Anguilliformes</taxon>
        <taxon>Anguillidae</taxon>
        <taxon>Anguilla</taxon>
    </lineage>
</organism>
<dbReference type="AlphaFoldDB" id="A0A0E9XQK4"/>
<name>A0A0E9XQK4_ANGAN</name>
<feature type="transmembrane region" description="Helical" evidence="1">
    <location>
        <begin position="12"/>
        <end position="38"/>
    </location>
</feature>
<keyword evidence="1" id="KW-0472">Membrane</keyword>
<reference evidence="2" key="2">
    <citation type="journal article" date="2015" name="Fish Shellfish Immunol.">
        <title>Early steps in the European eel (Anguilla anguilla)-Vibrio vulnificus interaction in the gills: Role of the RtxA13 toxin.</title>
        <authorList>
            <person name="Callol A."/>
            <person name="Pajuelo D."/>
            <person name="Ebbesson L."/>
            <person name="Teles M."/>
            <person name="MacKenzie S."/>
            <person name="Amaro C."/>
        </authorList>
    </citation>
    <scope>NUCLEOTIDE SEQUENCE</scope>
</reference>
<proteinExistence type="predicted"/>
<protein>
    <submittedName>
        <fullName evidence="2">Uncharacterized protein</fullName>
    </submittedName>
</protein>
<reference evidence="2" key="1">
    <citation type="submission" date="2014-11" db="EMBL/GenBank/DDBJ databases">
        <authorList>
            <person name="Amaro Gonzalez C."/>
        </authorList>
    </citation>
    <scope>NUCLEOTIDE SEQUENCE</scope>
</reference>
<keyword evidence="1" id="KW-0812">Transmembrane</keyword>
<evidence type="ECO:0000256" key="1">
    <source>
        <dbReference type="SAM" id="Phobius"/>
    </source>
</evidence>
<dbReference type="EMBL" id="GBXM01004442">
    <property type="protein sequence ID" value="JAI04136.1"/>
    <property type="molecule type" value="Transcribed_RNA"/>
</dbReference>
<keyword evidence="1" id="KW-1133">Transmembrane helix</keyword>
<accession>A0A0E9XQK4</accession>
<sequence>MRIVILRHNLRGCACFLCAVHCLVVLSYYLFRIFYWFWLGIRSSPFYL</sequence>
<evidence type="ECO:0000313" key="2">
    <source>
        <dbReference type="EMBL" id="JAI04136.1"/>
    </source>
</evidence>